<organism evidence="2 3">
    <name type="scientific">Parabacteroides distasonis</name>
    <dbReference type="NCBI Taxonomy" id="823"/>
    <lineage>
        <taxon>Bacteria</taxon>
        <taxon>Pseudomonadati</taxon>
        <taxon>Bacteroidota</taxon>
        <taxon>Bacteroidia</taxon>
        <taxon>Bacteroidales</taxon>
        <taxon>Tannerellaceae</taxon>
        <taxon>Parabacteroides</taxon>
    </lineage>
</organism>
<dbReference type="Pfam" id="PF22723">
    <property type="entry name" value="NA-iREase2"/>
    <property type="match status" value="1"/>
</dbReference>
<dbReference type="EMBL" id="CZBM01000005">
    <property type="protein sequence ID" value="CUQ14887.1"/>
    <property type="molecule type" value="Genomic_DNA"/>
</dbReference>
<dbReference type="RefSeq" id="WP_048694382.1">
    <property type="nucleotide sequence ID" value="NZ_CZBM01000005.1"/>
</dbReference>
<gene>
    <name evidence="2" type="ORF">ERS852560_01539</name>
</gene>
<dbReference type="InterPro" id="IPR027417">
    <property type="entry name" value="P-loop_NTPase"/>
</dbReference>
<evidence type="ECO:0000313" key="3">
    <source>
        <dbReference type="Proteomes" id="UP000095332"/>
    </source>
</evidence>
<feature type="domain" description="NACHT-associated inactive Restriction Endonuclease 2" evidence="1">
    <location>
        <begin position="6"/>
        <end position="122"/>
    </location>
</feature>
<name>A0A174U445_PARDI</name>
<evidence type="ECO:0000259" key="1">
    <source>
        <dbReference type="Pfam" id="PF22723"/>
    </source>
</evidence>
<dbReference type="SUPFAM" id="SSF52540">
    <property type="entry name" value="P-loop containing nucleoside triphosphate hydrolases"/>
    <property type="match status" value="1"/>
</dbReference>
<dbReference type="InterPro" id="IPR055007">
    <property type="entry name" value="NA-iREase2_dom"/>
</dbReference>
<evidence type="ECO:0000313" key="2">
    <source>
        <dbReference type="EMBL" id="CUQ14887.1"/>
    </source>
</evidence>
<accession>A0A174U445</accession>
<sequence length="718" mass="84199">MNIELLDSIYERYGYEVKKSHVGVRVYIFTKSIYSGAEIIVTDSQSCNIEQLRKEYSDSGYAVKVRQYKSIEEAEVILFKEFFKVDAVIQNLKRRYEDFIRRVMDKLSDSATYEYIKCPYEISKYQSENENFENTSVKFYQEGLVERLSDLLDSHQGPLFVILEAAAGYGKTCTAYELLSRFLKISNTKIPFFTELSRDRKATIFSHILRKEIEEQFANRVDSSVVIGEIKKGRIPLIIDGFDELISKDFSFNTSEFQQVESMLSTVVDLLSDNAKIVITSRKTAIFNSEDFYNWMSNRNIDYTMAKITISEPCIENWLNKEQLDVINRANLPLETFANPVLLAFLKYSSMEELEKMVLKDNTIINEYLDFLLKREQTRQGLLIEPETQLRIFRKLVRLFTELDIKTASKDDIKELILDYNKKILSKTLEKYLPSERPRIEQLADTLSNHAFLDKKDNKTIGFVNEFIFGTLIAQNLVMGKYMEHNSKFYKDLDIMFANLAFHAYRVQTDSEKHKLWEVFTSLPFNYDPLFYLQIDVELEKSLNRKYKQLAIDNYCMSNISFIGIDRFENTVFTNCAFKSCEFNTNSFRNCSFVKCKFYDCIVHNKKENNNYIGFFTSTDNNGFIEKMTISDDEILENEIEEISSEKLILDKFFNQGSLRPRYRQFSQLNSELSDMGSRELSKQLHSLEVKNYIAMNGNLCHLTKEGIIYYNEQYRKS</sequence>
<proteinExistence type="predicted"/>
<dbReference type="Gene3D" id="2.160.20.80">
    <property type="entry name" value="E3 ubiquitin-protein ligase SopA"/>
    <property type="match status" value="1"/>
</dbReference>
<protein>
    <recommendedName>
        <fullName evidence="1">NACHT-associated inactive Restriction Endonuclease 2 domain-containing protein</fullName>
    </recommendedName>
</protein>
<reference evidence="2 3" key="1">
    <citation type="submission" date="2015-09" db="EMBL/GenBank/DDBJ databases">
        <authorList>
            <consortium name="Pathogen Informatics"/>
        </authorList>
    </citation>
    <scope>NUCLEOTIDE SEQUENCE [LARGE SCALE GENOMIC DNA]</scope>
    <source>
        <strain evidence="2 3">2789STDY5834948</strain>
    </source>
</reference>
<dbReference type="AlphaFoldDB" id="A0A174U445"/>
<dbReference type="Proteomes" id="UP000095332">
    <property type="component" value="Unassembled WGS sequence"/>
</dbReference>
<dbReference type="Gene3D" id="3.40.50.300">
    <property type="entry name" value="P-loop containing nucleotide triphosphate hydrolases"/>
    <property type="match status" value="1"/>
</dbReference>